<dbReference type="EMBL" id="FXYE01000002">
    <property type="protein sequence ID" value="SMX41773.1"/>
    <property type="molecule type" value="Genomic_DNA"/>
</dbReference>
<dbReference type="RefSeq" id="WP_093967054.1">
    <property type="nucleotide sequence ID" value="NZ_FXYE01000002.1"/>
</dbReference>
<protein>
    <submittedName>
        <fullName evidence="2">Uncharacterized protein</fullName>
    </submittedName>
</protein>
<sequence>MNANGLINMVVRQFLGRFMNKGIDAGIDYAAKRGKRGEELSHEERLRARNAKQTAKRAQQAGRLIRRIGRF</sequence>
<name>A0A238KG20_9RHOB</name>
<dbReference type="OrthoDB" id="7876991at2"/>
<evidence type="ECO:0000313" key="2">
    <source>
        <dbReference type="EMBL" id="SMX41773.1"/>
    </source>
</evidence>
<reference evidence="3" key="1">
    <citation type="submission" date="2017-05" db="EMBL/GenBank/DDBJ databases">
        <authorList>
            <person name="Rodrigo-Torres L."/>
            <person name="Arahal R. D."/>
            <person name="Lucena T."/>
        </authorList>
    </citation>
    <scope>NUCLEOTIDE SEQUENCE [LARGE SCALE GENOMIC DNA]</scope>
    <source>
        <strain evidence="3">CECT 8621</strain>
    </source>
</reference>
<accession>A0A238KG20</accession>
<evidence type="ECO:0000256" key="1">
    <source>
        <dbReference type="SAM" id="MobiDB-lite"/>
    </source>
</evidence>
<dbReference type="AlphaFoldDB" id="A0A238KG20"/>
<evidence type="ECO:0000313" key="3">
    <source>
        <dbReference type="Proteomes" id="UP000202922"/>
    </source>
</evidence>
<organism evidence="2 3">
    <name type="scientific">Actibacterium lipolyticum</name>
    <dbReference type="NCBI Taxonomy" id="1524263"/>
    <lineage>
        <taxon>Bacteria</taxon>
        <taxon>Pseudomonadati</taxon>
        <taxon>Pseudomonadota</taxon>
        <taxon>Alphaproteobacteria</taxon>
        <taxon>Rhodobacterales</taxon>
        <taxon>Roseobacteraceae</taxon>
        <taxon>Actibacterium</taxon>
    </lineage>
</organism>
<proteinExistence type="predicted"/>
<feature type="region of interest" description="Disordered" evidence="1">
    <location>
        <begin position="40"/>
        <end position="59"/>
    </location>
</feature>
<dbReference type="Proteomes" id="UP000202922">
    <property type="component" value="Unassembled WGS sequence"/>
</dbReference>
<gene>
    <name evidence="2" type="ORF">COL8621_01824</name>
</gene>
<keyword evidence="3" id="KW-1185">Reference proteome</keyword>